<protein>
    <submittedName>
        <fullName evidence="3">3-carboxy-cis,cis-muconate cycloisomerase</fullName>
        <ecNumber evidence="3">5.5.1.2</ecNumber>
    </submittedName>
</protein>
<comment type="similarity">
    <text evidence="1">Belongs to the class-II fumarase/aspartase family.</text>
</comment>
<dbReference type="Proteomes" id="UP000068382">
    <property type="component" value="Unassembled WGS sequence"/>
</dbReference>
<evidence type="ECO:0000259" key="2">
    <source>
        <dbReference type="Pfam" id="PF00206"/>
    </source>
</evidence>
<evidence type="ECO:0000256" key="1">
    <source>
        <dbReference type="ARBA" id="ARBA00034772"/>
    </source>
</evidence>
<dbReference type="PRINTS" id="PR00145">
    <property type="entry name" value="ARGSUCLYASE"/>
</dbReference>
<organism evidence="3 4">
    <name type="scientific">Tritonibacter horizontis</name>
    <dbReference type="NCBI Taxonomy" id="1768241"/>
    <lineage>
        <taxon>Bacteria</taxon>
        <taxon>Pseudomonadati</taxon>
        <taxon>Pseudomonadota</taxon>
        <taxon>Alphaproteobacteria</taxon>
        <taxon>Rhodobacterales</taxon>
        <taxon>Paracoccaceae</taxon>
        <taxon>Tritonibacter</taxon>
    </lineage>
</organism>
<name>A0A132BYV0_9RHOB</name>
<dbReference type="EC" id="5.5.1.2" evidence="3"/>
<dbReference type="InterPro" id="IPR008948">
    <property type="entry name" value="L-Aspartase-like"/>
</dbReference>
<gene>
    <name evidence="3" type="primary">pcaB</name>
    <name evidence="3" type="ORF">TRIHO_21680</name>
</gene>
<keyword evidence="3" id="KW-0413">Isomerase</keyword>
<dbReference type="InterPro" id="IPR000362">
    <property type="entry name" value="Fumarate_lyase_fam"/>
</dbReference>
<dbReference type="NCBIfam" id="NF004631">
    <property type="entry name" value="PRK05975.1"/>
    <property type="match status" value="1"/>
</dbReference>
<dbReference type="PANTHER" id="PTHR43172">
    <property type="entry name" value="ADENYLOSUCCINATE LYASE"/>
    <property type="match status" value="1"/>
</dbReference>
<proteinExistence type="inferred from homology"/>
<dbReference type="OrthoDB" id="9768878at2"/>
<dbReference type="AlphaFoldDB" id="A0A132BYV0"/>
<dbReference type="InterPro" id="IPR022761">
    <property type="entry name" value="Fumarate_lyase_N"/>
</dbReference>
<dbReference type="PRINTS" id="PR00149">
    <property type="entry name" value="FUMRATELYASE"/>
</dbReference>
<comment type="caution">
    <text evidence="3">The sequence shown here is derived from an EMBL/GenBank/DDBJ whole genome shotgun (WGS) entry which is preliminary data.</text>
</comment>
<keyword evidence="4" id="KW-1185">Reference proteome</keyword>
<dbReference type="EMBL" id="LPUY01000064">
    <property type="protein sequence ID" value="KUP92910.1"/>
    <property type="molecule type" value="Genomic_DNA"/>
</dbReference>
<dbReference type="Gene3D" id="1.20.200.10">
    <property type="entry name" value="Fumarase/aspartase (Central domain)"/>
    <property type="match status" value="1"/>
</dbReference>
<dbReference type="SUPFAM" id="SSF48557">
    <property type="entry name" value="L-aspartase-like"/>
    <property type="match status" value="1"/>
</dbReference>
<dbReference type="PANTHER" id="PTHR43172:SF2">
    <property type="entry name" value="ADENYLOSUCCINATE LYASE C-TERMINAL DOMAIN-CONTAINING PROTEIN"/>
    <property type="match status" value="1"/>
</dbReference>
<reference evidence="3 4" key="1">
    <citation type="submission" date="2015-12" db="EMBL/GenBank/DDBJ databases">
        <title>Genome sequence of the marine Rhodobacteraceae strain O3.65, Candidatus Tritonibacter horizontis.</title>
        <authorList>
            <person name="Poehlein A."/>
            <person name="Giebel H.A."/>
            <person name="Voget S."/>
            <person name="Brinkhoff T."/>
        </authorList>
    </citation>
    <scope>NUCLEOTIDE SEQUENCE [LARGE SCALE GENOMIC DNA]</scope>
    <source>
        <strain evidence="3 4">O3.65</strain>
    </source>
</reference>
<evidence type="ECO:0000313" key="4">
    <source>
        <dbReference type="Proteomes" id="UP000068382"/>
    </source>
</evidence>
<feature type="domain" description="Fumarate lyase N-terminal" evidence="2">
    <location>
        <begin position="22"/>
        <end position="293"/>
    </location>
</feature>
<accession>A0A132BYV0</accession>
<sequence length="357" mass="37921">MNPLTATNPFFSGLFADEEITDLFSQQATARAFLAFEIALSQSAGAAGLIAPELADRAAAAMADFKPDIAALLPDLSTDGMAVPGYVRQLKAHVGKDLAVAVHPGATSQDLIDTALALSIRAANDIFQHRLAALLLALDDLATTQAGHRLMGRTRMQAALPIDAAHRIATWRAPCARAQSRLAALRPEVEQLQFGGPVGDRQRSAPVADALATRLARHLDLQCPPASWHTERDGLALYAGWLSSLTGSLGKMGQDICLMVQQGVDDLAQSGGGTSSAMAHKQNPVTAELLVTLARFNAAQLPLMHQALVHEQERSGAMWTLEWMVLPTMMTCTGAALTRATQQVRAITRIGETPDAG</sequence>
<dbReference type="GO" id="GO:0047472">
    <property type="term" value="F:3-carboxy-cis,cis-muconate cycloisomerase activity"/>
    <property type="evidence" value="ECO:0007669"/>
    <property type="project" value="UniProtKB-EC"/>
</dbReference>
<dbReference type="Pfam" id="PF00206">
    <property type="entry name" value="Lyase_1"/>
    <property type="match status" value="1"/>
</dbReference>
<evidence type="ECO:0000313" key="3">
    <source>
        <dbReference type="EMBL" id="KUP92910.1"/>
    </source>
</evidence>
<dbReference type="PATRIC" id="fig|1768241.3.peg.2281"/>
<dbReference type="RefSeq" id="WP_068243121.1">
    <property type="nucleotide sequence ID" value="NZ_LPUY01000064.1"/>
</dbReference>